<evidence type="ECO:0000313" key="2">
    <source>
        <dbReference type="EMBL" id="GGC55047.1"/>
    </source>
</evidence>
<reference evidence="2" key="1">
    <citation type="journal article" date="2014" name="Int. J. Syst. Evol. Microbiol.">
        <title>Complete genome sequence of Corynebacterium casei LMG S-19264T (=DSM 44701T), isolated from a smear-ripened cheese.</title>
        <authorList>
            <consortium name="US DOE Joint Genome Institute (JGI-PGF)"/>
            <person name="Walter F."/>
            <person name="Albersmeier A."/>
            <person name="Kalinowski J."/>
            <person name="Ruckert C."/>
        </authorList>
    </citation>
    <scope>NUCLEOTIDE SEQUENCE</scope>
    <source>
        <strain evidence="2">CGMCC 1.15343</strain>
    </source>
</reference>
<dbReference type="EMBL" id="BMIL01000002">
    <property type="protein sequence ID" value="GGC55047.1"/>
    <property type="molecule type" value="Genomic_DNA"/>
</dbReference>
<dbReference type="InterPro" id="IPR036514">
    <property type="entry name" value="SGNH_hydro_sf"/>
</dbReference>
<dbReference type="SUPFAM" id="SSF52266">
    <property type="entry name" value="SGNH hydrolase"/>
    <property type="match status" value="1"/>
</dbReference>
<keyword evidence="1" id="KW-1133">Transmembrane helix</keyword>
<sequence>MATKADLKSVLYSGIMLLVMFVAADQVAGYLLEKLFLKQKKGEYHEISYALKQVDEDVLIFGSSRAVRHYDPAVLADSLQMSAFNVGKLGNTLLYSDAVFAQVLTFHKPKMVILDISPVEFAKTERERGQKSMVNALLKFDHLSAIEERIQAVSPKELIMSKLFRTYKFNSAVYTLLTNDSGKSDLDAAKGFQARKGVKVTDHIVNERNSNYEEDPLLVKTFHNFLENAKKNNIQVHVVISPTTLKQTNTSVERIKVITQAHGFNFIDVSFRPEFRNVSYYYDQTHLNATGAKMFSEMLGRHLNLDRKLLAGKS</sequence>
<gene>
    <name evidence="2" type="ORF">GCM10011387_05760</name>
</gene>
<keyword evidence="1" id="KW-0812">Transmembrane</keyword>
<dbReference type="RefSeq" id="WP_188625337.1">
    <property type="nucleotide sequence ID" value="NZ_BMIL01000002.1"/>
</dbReference>
<name>A0A916X8M6_9SPHI</name>
<dbReference type="AlphaFoldDB" id="A0A916X8M6"/>
<protein>
    <recommendedName>
        <fullName evidence="4">SGNH/GDSL hydrolase family protein</fullName>
    </recommendedName>
</protein>
<comment type="caution">
    <text evidence="2">The sequence shown here is derived from an EMBL/GenBank/DDBJ whole genome shotgun (WGS) entry which is preliminary data.</text>
</comment>
<evidence type="ECO:0000313" key="3">
    <source>
        <dbReference type="Proteomes" id="UP000651668"/>
    </source>
</evidence>
<evidence type="ECO:0008006" key="4">
    <source>
        <dbReference type="Google" id="ProtNLM"/>
    </source>
</evidence>
<reference evidence="2" key="2">
    <citation type="submission" date="2020-09" db="EMBL/GenBank/DDBJ databases">
        <authorList>
            <person name="Sun Q."/>
            <person name="Zhou Y."/>
        </authorList>
    </citation>
    <scope>NUCLEOTIDE SEQUENCE</scope>
    <source>
        <strain evidence="2">CGMCC 1.15343</strain>
    </source>
</reference>
<evidence type="ECO:0000256" key="1">
    <source>
        <dbReference type="SAM" id="Phobius"/>
    </source>
</evidence>
<accession>A0A916X8M6</accession>
<feature type="transmembrane region" description="Helical" evidence="1">
    <location>
        <begin position="12"/>
        <end position="32"/>
    </location>
</feature>
<dbReference type="GO" id="GO:0016788">
    <property type="term" value="F:hydrolase activity, acting on ester bonds"/>
    <property type="evidence" value="ECO:0007669"/>
    <property type="project" value="UniProtKB-ARBA"/>
</dbReference>
<dbReference type="Proteomes" id="UP000651668">
    <property type="component" value="Unassembled WGS sequence"/>
</dbReference>
<keyword evidence="3" id="KW-1185">Reference proteome</keyword>
<proteinExistence type="predicted"/>
<keyword evidence="1" id="KW-0472">Membrane</keyword>
<dbReference type="Gene3D" id="3.40.50.1110">
    <property type="entry name" value="SGNH hydrolase"/>
    <property type="match status" value="1"/>
</dbReference>
<organism evidence="2 3">
    <name type="scientific">Pedobacter quisquiliarum</name>
    <dbReference type="NCBI Taxonomy" id="1834438"/>
    <lineage>
        <taxon>Bacteria</taxon>
        <taxon>Pseudomonadati</taxon>
        <taxon>Bacteroidota</taxon>
        <taxon>Sphingobacteriia</taxon>
        <taxon>Sphingobacteriales</taxon>
        <taxon>Sphingobacteriaceae</taxon>
        <taxon>Pedobacter</taxon>
    </lineage>
</organism>